<feature type="compositionally biased region" description="Polar residues" evidence="6">
    <location>
        <begin position="227"/>
        <end position="241"/>
    </location>
</feature>
<name>A0A3B3HMN8_ORYLA</name>
<evidence type="ECO:0000313" key="8">
    <source>
        <dbReference type="Ensembl" id="ENSORLP00000032586.1"/>
    </source>
</evidence>
<reference evidence="8" key="2">
    <citation type="submission" date="2025-08" db="UniProtKB">
        <authorList>
            <consortium name="Ensembl"/>
        </authorList>
    </citation>
    <scope>IDENTIFICATION</scope>
    <source>
        <strain evidence="8">Hd-rR</strain>
    </source>
</reference>
<dbReference type="Gene3D" id="2.40.10.10">
    <property type="entry name" value="Trypsin-like serine proteases"/>
    <property type="match status" value="1"/>
</dbReference>
<feature type="domain" description="Peptidase S1" evidence="7">
    <location>
        <begin position="102"/>
        <end position="176"/>
    </location>
</feature>
<keyword evidence="9" id="KW-1185">Reference proteome</keyword>
<dbReference type="Pfam" id="PF00089">
    <property type="entry name" value="Trypsin"/>
    <property type="match status" value="1"/>
</dbReference>
<feature type="region of interest" description="Disordered" evidence="6">
    <location>
        <begin position="1"/>
        <end position="28"/>
    </location>
</feature>
<evidence type="ECO:0000259" key="7">
    <source>
        <dbReference type="Pfam" id="PF00089"/>
    </source>
</evidence>
<evidence type="ECO:0000256" key="6">
    <source>
        <dbReference type="SAM" id="MobiDB-lite"/>
    </source>
</evidence>
<dbReference type="GO" id="GO:0006508">
    <property type="term" value="P:proteolysis"/>
    <property type="evidence" value="ECO:0007669"/>
    <property type="project" value="InterPro"/>
</dbReference>
<keyword evidence="2" id="KW-0964">Secreted</keyword>
<proteinExistence type="predicted"/>
<reference evidence="8 9" key="1">
    <citation type="journal article" date="2007" name="Nature">
        <title>The medaka draft genome and insights into vertebrate genome evolution.</title>
        <authorList>
            <person name="Kasahara M."/>
            <person name="Naruse K."/>
            <person name="Sasaki S."/>
            <person name="Nakatani Y."/>
            <person name="Qu W."/>
            <person name="Ahsan B."/>
            <person name="Yamada T."/>
            <person name="Nagayasu Y."/>
            <person name="Doi K."/>
            <person name="Kasai Y."/>
            <person name="Jindo T."/>
            <person name="Kobayashi D."/>
            <person name="Shimada A."/>
            <person name="Toyoda A."/>
            <person name="Kuroki Y."/>
            <person name="Fujiyama A."/>
            <person name="Sasaki T."/>
            <person name="Shimizu A."/>
            <person name="Asakawa S."/>
            <person name="Shimizu N."/>
            <person name="Hashimoto S."/>
            <person name="Yang J."/>
            <person name="Lee Y."/>
            <person name="Matsushima K."/>
            <person name="Sugano S."/>
            <person name="Sakaizumi M."/>
            <person name="Narita T."/>
            <person name="Ohishi K."/>
            <person name="Haga S."/>
            <person name="Ohta F."/>
            <person name="Nomoto H."/>
            <person name="Nogata K."/>
            <person name="Morishita T."/>
            <person name="Endo T."/>
            <person name="Shin-I T."/>
            <person name="Takeda H."/>
            <person name="Morishita S."/>
            <person name="Kohara Y."/>
        </authorList>
    </citation>
    <scope>NUCLEOTIDE SEQUENCE [LARGE SCALE GENOMIC DNA]</scope>
    <source>
        <strain evidence="8 9">Hd-rR</strain>
    </source>
</reference>
<dbReference type="PANTHER" id="PTHR15462">
    <property type="entry name" value="SERINE PROTEASE"/>
    <property type="match status" value="1"/>
</dbReference>
<evidence type="ECO:0000256" key="5">
    <source>
        <dbReference type="ARBA" id="ARBA00040309"/>
    </source>
</evidence>
<evidence type="ECO:0000256" key="1">
    <source>
        <dbReference type="ARBA" id="ARBA00004613"/>
    </source>
</evidence>
<sequence>PPLAALLPPATPRASLQPGASSRKEPHFQKENKFKLTVHLPVHSGFEYQTTQERILGYGTLHESGACTHTDVSLQWINTTFRQVYGQDGRFVISVISDSQFITTYPFSTAVRISAGCSGVLVSPKHVLTAAHWGKEEGGDEESIGKIQRGWIHTNNSTVSVFSDYNYALLELKRAVKQKHMELEVAPCFCTNVVYRFCSVTKESDDLIYQHCDDFTGHQTKDPAVEQTVNPQWESQQTEQV</sequence>
<accession>A0A3B3HMN8</accession>
<dbReference type="InParanoid" id="A0A3B3HMN8"/>
<dbReference type="InterPro" id="IPR050966">
    <property type="entry name" value="Glutamyl_endopeptidase"/>
</dbReference>
<comment type="subcellular location">
    <subcellularLocation>
        <location evidence="1">Secreted</location>
    </subcellularLocation>
</comment>
<dbReference type="SUPFAM" id="SSF50494">
    <property type="entry name" value="Trypsin-like serine proteases"/>
    <property type="match status" value="1"/>
</dbReference>
<evidence type="ECO:0000313" key="9">
    <source>
        <dbReference type="Proteomes" id="UP000001038"/>
    </source>
</evidence>
<dbReference type="AlphaFoldDB" id="A0A3B3HMN8"/>
<dbReference type="InterPro" id="IPR043504">
    <property type="entry name" value="Peptidase_S1_PA_chymotrypsin"/>
</dbReference>
<dbReference type="GO" id="GO:0004252">
    <property type="term" value="F:serine-type endopeptidase activity"/>
    <property type="evidence" value="ECO:0007669"/>
    <property type="project" value="InterPro"/>
</dbReference>
<dbReference type="InterPro" id="IPR001254">
    <property type="entry name" value="Trypsin_dom"/>
</dbReference>
<dbReference type="PANTHER" id="PTHR15462:SF17">
    <property type="entry name" value="INACTIVE SERINE PROTEASE 35"/>
    <property type="match status" value="1"/>
</dbReference>
<dbReference type="InterPro" id="IPR009003">
    <property type="entry name" value="Peptidase_S1_PA"/>
</dbReference>
<reference evidence="8" key="3">
    <citation type="submission" date="2025-09" db="UniProtKB">
        <authorList>
            <consortium name="Ensembl"/>
        </authorList>
    </citation>
    <scope>IDENTIFICATION</scope>
    <source>
        <strain evidence="8">Hd-rR</strain>
    </source>
</reference>
<evidence type="ECO:0000256" key="4">
    <source>
        <dbReference type="ARBA" id="ARBA00023180"/>
    </source>
</evidence>
<dbReference type="GO" id="GO:0005576">
    <property type="term" value="C:extracellular region"/>
    <property type="evidence" value="ECO:0007669"/>
    <property type="project" value="UniProtKB-SubCell"/>
</dbReference>
<evidence type="ECO:0000256" key="3">
    <source>
        <dbReference type="ARBA" id="ARBA00022729"/>
    </source>
</evidence>
<dbReference type="Proteomes" id="UP000001038">
    <property type="component" value="Chromosome 24"/>
</dbReference>
<evidence type="ECO:0000256" key="2">
    <source>
        <dbReference type="ARBA" id="ARBA00022525"/>
    </source>
</evidence>
<keyword evidence="3" id="KW-0732">Signal</keyword>
<protein>
    <recommendedName>
        <fullName evidence="5">Inactive serine protease 35</fullName>
    </recommendedName>
</protein>
<feature type="region of interest" description="Disordered" evidence="6">
    <location>
        <begin position="220"/>
        <end position="241"/>
    </location>
</feature>
<dbReference type="Ensembl" id="ENSORLT00000033489.1">
    <property type="protein sequence ID" value="ENSORLP00000032586.1"/>
    <property type="gene ID" value="ENSORLG00000027916.1"/>
</dbReference>
<keyword evidence="4" id="KW-0325">Glycoprotein</keyword>
<feature type="compositionally biased region" description="Low complexity" evidence="6">
    <location>
        <begin position="1"/>
        <end position="16"/>
    </location>
</feature>
<dbReference type="GeneTree" id="ENSGT00390000000155"/>
<organism evidence="8 9">
    <name type="scientific">Oryzias latipes</name>
    <name type="common">Japanese rice fish</name>
    <name type="synonym">Japanese killifish</name>
    <dbReference type="NCBI Taxonomy" id="8090"/>
    <lineage>
        <taxon>Eukaryota</taxon>
        <taxon>Metazoa</taxon>
        <taxon>Chordata</taxon>
        <taxon>Craniata</taxon>
        <taxon>Vertebrata</taxon>
        <taxon>Euteleostomi</taxon>
        <taxon>Actinopterygii</taxon>
        <taxon>Neopterygii</taxon>
        <taxon>Teleostei</taxon>
        <taxon>Neoteleostei</taxon>
        <taxon>Acanthomorphata</taxon>
        <taxon>Ovalentaria</taxon>
        <taxon>Atherinomorphae</taxon>
        <taxon>Beloniformes</taxon>
        <taxon>Adrianichthyidae</taxon>
        <taxon>Oryziinae</taxon>
        <taxon>Oryzias</taxon>
    </lineage>
</organism>